<dbReference type="Pfam" id="PF03816">
    <property type="entry name" value="LytR_cpsA_psr"/>
    <property type="match status" value="1"/>
</dbReference>
<evidence type="ECO:0000313" key="5">
    <source>
        <dbReference type="Proteomes" id="UP001501570"/>
    </source>
</evidence>
<dbReference type="EMBL" id="BAABJQ010000005">
    <property type="protein sequence ID" value="GAA5183283.1"/>
    <property type="molecule type" value="Genomic_DNA"/>
</dbReference>
<feature type="domain" description="Cell envelope-related transcriptional attenuator" evidence="3">
    <location>
        <begin position="68"/>
        <end position="220"/>
    </location>
</feature>
<comment type="similarity">
    <text evidence="1">Belongs to the LytR/CpsA/Psr (LCP) family.</text>
</comment>
<dbReference type="InterPro" id="IPR050922">
    <property type="entry name" value="LytR/CpsA/Psr_CW_biosynth"/>
</dbReference>
<evidence type="ECO:0000256" key="1">
    <source>
        <dbReference type="ARBA" id="ARBA00006068"/>
    </source>
</evidence>
<name>A0ABP9RPB5_9ACTN</name>
<dbReference type="Proteomes" id="UP001501570">
    <property type="component" value="Unassembled WGS sequence"/>
</dbReference>
<organism evidence="4 5">
    <name type="scientific">Rugosimonospora acidiphila</name>
    <dbReference type="NCBI Taxonomy" id="556531"/>
    <lineage>
        <taxon>Bacteria</taxon>
        <taxon>Bacillati</taxon>
        <taxon>Actinomycetota</taxon>
        <taxon>Actinomycetes</taxon>
        <taxon>Micromonosporales</taxon>
        <taxon>Micromonosporaceae</taxon>
        <taxon>Rugosimonospora</taxon>
    </lineage>
</organism>
<feature type="region of interest" description="Disordered" evidence="2">
    <location>
        <begin position="302"/>
        <end position="324"/>
    </location>
</feature>
<sequence>MAGLLVVAGGGAAGVWAYGRSLNSDLKRTDAFNGLSLDGRPPVKVAGAMNVLLLGSDSRDPDNTIDSRSDTMMVMHVDADHQHAYVISIPRDSWVNVPESPDGEHGGGMAKINSAYAWGGVPLAVQTVEQFTDVRMDHVVLIDFAGFQQIVDAVGGVDMPIDQTITSIFPPYRVFKQGREHLNGAQALDYVRQRYQFDDGDFARERHQQQLIQAVMDKAASAGMLSDPSKLNAFLRSTTHSMTVDRNFDLLSVAVALRNLRSTDLTFLTSPTAGGGTEDEEEVVYPDDAKAAELYQAVQNDRVGRWLSDQDGTTTPDPSPTPNN</sequence>
<reference evidence="5" key="1">
    <citation type="journal article" date="2019" name="Int. J. Syst. Evol. Microbiol.">
        <title>The Global Catalogue of Microorganisms (GCM) 10K type strain sequencing project: providing services to taxonomists for standard genome sequencing and annotation.</title>
        <authorList>
            <consortium name="The Broad Institute Genomics Platform"/>
            <consortium name="The Broad Institute Genome Sequencing Center for Infectious Disease"/>
            <person name="Wu L."/>
            <person name="Ma J."/>
        </authorList>
    </citation>
    <scope>NUCLEOTIDE SEQUENCE [LARGE SCALE GENOMIC DNA]</scope>
    <source>
        <strain evidence="5">JCM 18304</strain>
    </source>
</reference>
<dbReference type="NCBIfam" id="TIGR00350">
    <property type="entry name" value="lytR_cpsA_psr"/>
    <property type="match status" value="1"/>
</dbReference>
<dbReference type="PANTHER" id="PTHR33392">
    <property type="entry name" value="POLYISOPRENYL-TEICHOIC ACID--PEPTIDOGLYCAN TEICHOIC ACID TRANSFERASE TAGU"/>
    <property type="match status" value="1"/>
</dbReference>
<evidence type="ECO:0000313" key="4">
    <source>
        <dbReference type="EMBL" id="GAA5183283.1"/>
    </source>
</evidence>
<accession>A0ABP9RPB5</accession>
<evidence type="ECO:0000256" key="2">
    <source>
        <dbReference type="SAM" id="MobiDB-lite"/>
    </source>
</evidence>
<proteinExistence type="inferred from homology"/>
<protein>
    <recommendedName>
        <fullName evidence="3">Cell envelope-related transcriptional attenuator domain-containing protein</fullName>
    </recommendedName>
</protein>
<dbReference type="Gene3D" id="3.40.630.190">
    <property type="entry name" value="LCP protein"/>
    <property type="match status" value="1"/>
</dbReference>
<dbReference type="InterPro" id="IPR004474">
    <property type="entry name" value="LytR_CpsA_psr"/>
</dbReference>
<evidence type="ECO:0000259" key="3">
    <source>
        <dbReference type="Pfam" id="PF03816"/>
    </source>
</evidence>
<dbReference type="PANTHER" id="PTHR33392:SF6">
    <property type="entry name" value="POLYISOPRENYL-TEICHOIC ACID--PEPTIDOGLYCAN TEICHOIC ACID TRANSFERASE TAGU"/>
    <property type="match status" value="1"/>
</dbReference>
<keyword evidence="5" id="KW-1185">Reference proteome</keyword>
<comment type="caution">
    <text evidence="4">The sequence shown here is derived from an EMBL/GenBank/DDBJ whole genome shotgun (WGS) entry which is preliminary data.</text>
</comment>
<gene>
    <name evidence="4" type="ORF">GCM10023322_22200</name>
</gene>